<keyword evidence="4" id="KW-1185">Reference proteome</keyword>
<sequence>MILSAFLGAPAEARASAIIAMAEVLGLQESAVRVALTRMVSSGDLERDNGLYRLAPRLRERQVRQDEARHPPMVSWNGQWTVAVVGDGGDADRVEVGESLQQMRFRPLREGVWMRPNNIDVALPAGVVRCCSVFTAVPVDSSRELAQSLFQPDGWAQTAHALLAESPDTPSARFELAAAMIRHLMDDPLLPSELTPTDWPGPRLRGAYEEFRAEFIDLARTHLGHGGVR</sequence>
<proteinExistence type="predicted"/>
<accession>A0A9X4M1R5</accession>
<dbReference type="PANTHER" id="PTHR30319:SF1">
    <property type="entry name" value="TRANSCRIPTIONAL REPRESSOR PAAX"/>
    <property type="match status" value="1"/>
</dbReference>
<name>A0A9X4M1R5_9ACTN</name>
<gene>
    <name evidence="3" type="ORF">NVS88_17785</name>
</gene>
<dbReference type="InterPro" id="IPR012906">
    <property type="entry name" value="PaaX-like_N"/>
</dbReference>
<dbReference type="RefSeq" id="WP_277831291.1">
    <property type="nucleotide sequence ID" value="NZ_JAAIVF010000001.1"/>
</dbReference>
<reference evidence="3" key="1">
    <citation type="submission" date="2022-08" db="EMBL/GenBank/DDBJ databases">
        <title>Genome analysis of Corynebacteriales strain.</title>
        <authorList>
            <person name="Lee S.D."/>
        </authorList>
    </citation>
    <scope>NUCLEOTIDE SEQUENCE</scope>
    <source>
        <strain evidence="3">D3-21</strain>
    </source>
</reference>
<dbReference type="AlphaFoldDB" id="A0A9X4M1R5"/>
<organism evidence="3 4">
    <name type="scientific">Speluncibacter jeojiensis</name>
    <dbReference type="NCBI Taxonomy" id="2710754"/>
    <lineage>
        <taxon>Bacteria</taxon>
        <taxon>Bacillati</taxon>
        <taxon>Actinomycetota</taxon>
        <taxon>Actinomycetes</taxon>
        <taxon>Mycobacteriales</taxon>
        <taxon>Speluncibacteraceae</taxon>
        <taxon>Speluncibacter</taxon>
    </lineage>
</organism>
<feature type="domain" description="Transcriptional repressor PaaX-like C-terminal" evidence="2">
    <location>
        <begin position="155"/>
        <end position="223"/>
    </location>
</feature>
<comment type="caution">
    <text evidence="3">The sequence shown here is derived from an EMBL/GenBank/DDBJ whole genome shotgun (WGS) entry which is preliminary data.</text>
</comment>
<protein>
    <submittedName>
        <fullName evidence="3">PaaX domain-containing protein, C- domain protein</fullName>
    </submittedName>
</protein>
<evidence type="ECO:0000313" key="3">
    <source>
        <dbReference type="EMBL" id="MDG3016410.1"/>
    </source>
</evidence>
<feature type="domain" description="Transcriptional repressor PaaX-like N-terminal" evidence="1">
    <location>
        <begin position="9"/>
        <end position="55"/>
    </location>
</feature>
<dbReference type="Gene3D" id="3.30.70.2650">
    <property type="match status" value="1"/>
</dbReference>
<dbReference type="PANTHER" id="PTHR30319">
    <property type="entry name" value="PHENYLACETIC ACID REGULATOR-RELATED TRANSCRIPTIONAL REPRESSOR"/>
    <property type="match status" value="1"/>
</dbReference>
<dbReference type="InterPro" id="IPR013225">
    <property type="entry name" value="PaaX_C"/>
</dbReference>
<evidence type="ECO:0000259" key="1">
    <source>
        <dbReference type="Pfam" id="PF07848"/>
    </source>
</evidence>
<dbReference type="EMBL" id="JANRHA010000013">
    <property type="protein sequence ID" value="MDG3016410.1"/>
    <property type="molecule type" value="Genomic_DNA"/>
</dbReference>
<dbReference type="Pfam" id="PF08223">
    <property type="entry name" value="PaaX_C"/>
    <property type="match status" value="1"/>
</dbReference>
<dbReference type="Pfam" id="PF07848">
    <property type="entry name" value="PaaX"/>
    <property type="match status" value="1"/>
</dbReference>
<dbReference type="Gene3D" id="1.20.58.1460">
    <property type="match status" value="1"/>
</dbReference>
<evidence type="ECO:0000313" key="4">
    <source>
        <dbReference type="Proteomes" id="UP001152755"/>
    </source>
</evidence>
<dbReference type="Gene3D" id="1.10.10.10">
    <property type="entry name" value="Winged helix-like DNA-binding domain superfamily/Winged helix DNA-binding domain"/>
    <property type="match status" value="1"/>
</dbReference>
<evidence type="ECO:0000259" key="2">
    <source>
        <dbReference type="Pfam" id="PF08223"/>
    </source>
</evidence>
<dbReference type="InterPro" id="IPR036388">
    <property type="entry name" value="WH-like_DNA-bd_sf"/>
</dbReference>
<dbReference type="Proteomes" id="UP001152755">
    <property type="component" value="Unassembled WGS sequence"/>
</dbReference>
<dbReference type="GO" id="GO:0006351">
    <property type="term" value="P:DNA-templated transcription"/>
    <property type="evidence" value="ECO:0007669"/>
    <property type="project" value="TreeGrafter"/>
</dbReference>